<proteinExistence type="predicted"/>
<evidence type="ECO:0000256" key="4">
    <source>
        <dbReference type="ARBA" id="ARBA00023136"/>
    </source>
</evidence>
<sequence length="400" mass="45327">MFSFNERLGLFLTLEASCLSLACVLFILGFVVYKRLRRTVVSWGKQTARRPDASDSSLFLNLMFADLIQALGNMPSFKWMIDAQITEGQLCTAQAAIKQVGIVGVAMTSLAISVHTFSVLVLRWNAPRYVTRIMVIGVWVFAAIVIGTPNIVHAHKRYYGDTGYWCWILVEFKAEEIVTEYLWVWVAGIMNAILYTIMFVVMRGWFIIDNGIHWHKNYTPSYPNVVEVETEEETQTKAIANLMLFYPAVYIFCCLPNSISRWRFFNGIPTPDRVTFLGSILFALSGTFNVSLFFLTRPELVIGPKSDRIIEDEHAPFHHRWSSSGGAHKLGHLPERQYTDAPPAKDRWNSPEFDPKTLTSAVLHTSPQGMTLQLPPREGRQHSKAGSSLIEEEDYGHLPA</sequence>
<dbReference type="SUPFAM" id="SSF81321">
    <property type="entry name" value="Family A G protein-coupled receptor-like"/>
    <property type="match status" value="1"/>
</dbReference>
<feature type="transmembrane region" description="Helical" evidence="6">
    <location>
        <begin position="12"/>
        <end position="33"/>
    </location>
</feature>
<dbReference type="PANTHER" id="PTHR23112:SF37">
    <property type="entry name" value="G PROTEIN-COUPLED RECEPTOR GPR1"/>
    <property type="match status" value="1"/>
</dbReference>
<evidence type="ECO:0008006" key="9">
    <source>
        <dbReference type="Google" id="ProtNLM"/>
    </source>
</evidence>
<feature type="compositionally biased region" description="Basic and acidic residues" evidence="5">
    <location>
        <begin position="332"/>
        <end position="351"/>
    </location>
</feature>
<feature type="transmembrane region" description="Helical" evidence="6">
    <location>
        <begin position="100"/>
        <end position="122"/>
    </location>
</feature>
<comment type="caution">
    <text evidence="7">The sequence shown here is derived from an EMBL/GenBank/DDBJ whole genome shotgun (WGS) entry which is preliminary data.</text>
</comment>
<dbReference type="EMBL" id="MU155221">
    <property type="protein sequence ID" value="KAF9479020.1"/>
    <property type="molecule type" value="Genomic_DNA"/>
</dbReference>
<dbReference type="CDD" id="cd00637">
    <property type="entry name" value="7tm_classA_rhodopsin-like"/>
    <property type="match status" value="1"/>
</dbReference>
<reference evidence="7" key="1">
    <citation type="submission" date="2020-11" db="EMBL/GenBank/DDBJ databases">
        <authorList>
            <consortium name="DOE Joint Genome Institute"/>
            <person name="Ahrendt S."/>
            <person name="Riley R."/>
            <person name="Andreopoulos W."/>
            <person name="Labutti K."/>
            <person name="Pangilinan J."/>
            <person name="Ruiz-Duenas F.J."/>
            <person name="Barrasa J.M."/>
            <person name="Sanchez-Garcia M."/>
            <person name="Camarero S."/>
            <person name="Miyauchi S."/>
            <person name="Serrano A."/>
            <person name="Linde D."/>
            <person name="Babiker R."/>
            <person name="Drula E."/>
            <person name="Ayuso-Fernandez I."/>
            <person name="Pacheco R."/>
            <person name="Padilla G."/>
            <person name="Ferreira P."/>
            <person name="Barriuso J."/>
            <person name="Kellner H."/>
            <person name="Castanera R."/>
            <person name="Alfaro M."/>
            <person name="Ramirez L."/>
            <person name="Pisabarro A.G."/>
            <person name="Kuo A."/>
            <person name="Tritt A."/>
            <person name="Lipzen A."/>
            <person name="He G."/>
            <person name="Yan M."/>
            <person name="Ng V."/>
            <person name="Cullen D."/>
            <person name="Martin F."/>
            <person name="Rosso M.-N."/>
            <person name="Henrissat B."/>
            <person name="Hibbett D."/>
            <person name="Martinez A.T."/>
            <person name="Grigoriev I.V."/>
        </authorList>
    </citation>
    <scope>NUCLEOTIDE SEQUENCE</scope>
    <source>
        <strain evidence="7">CIRM-BRFM 674</strain>
    </source>
</reference>
<dbReference type="GO" id="GO:0007189">
    <property type="term" value="P:adenylate cyclase-activating G protein-coupled receptor signaling pathway"/>
    <property type="evidence" value="ECO:0007669"/>
    <property type="project" value="TreeGrafter"/>
</dbReference>
<dbReference type="Gene3D" id="1.20.1070.10">
    <property type="entry name" value="Rhodopsin 7-helix transmembrane proteins"/>
    <property type="match status" value="1"/>
</dbReference>
<dbReference type="OrthoDB" id="100006at2759"/>
<dbReference type="AlphaFoldDB" id="A0A9P6D058"/>
<evidence type="ECO:0000313" key="7">
    <source>
        <dbReference type="EMBL" id="KAF9479020.1"/>
    </source>
</evidence>
<evidence type="ECO:0000256" key="2">
    <source>
        <dbReference type="ARBA" id="ARBA00022692"/>
    </source>
</evidence>
<feature type="region of interest" description="Disordered" evidence="5">
    <location>
        <begin position="364"/>
        <end position="400"/>
    </location>
</feature>
<organism evidence="7 8">
    <name type="scientific">Pholiota conissans</name>
    <dbReference type="NCBI Taxonomy" id="109636"/>
    <lineage>
        <taxon>Eukaryota</taxon>
        <taxon>Fungi</taxon>
        <taxon>Dikarya</taxon>
        <taxon>Basidiomycota</taxon>
        <taxon>Agaricomycotina</taxon>
        <taxon>Agaricomycetes</taxon>
        <taxon>Agaricomycetidae</taxon>
        <taxon>Agaricales</taxon>
        <taxon>Agaricineae</taxon>
        <taxon>Strophariaceae</taxon>
        <taxon>Pholiota</taxon>
    </lineage>
</organism>
<dbReference type="PANTHER" id="PTHR23112">
    <property type="entry name" value="G PROTEIN-COUPLED RECEPTOR 157-RELATED"/>
    <property type="match status" value="1"/>
</dbReference>
<feature type="transmembrane region" description="Helical" evidence="6">
    <location>
        <begin position="244"/>
        <end position="264"/>
    </location>
</feature>
<dbReference type="GO" id="GO:0004930">
    <property type="term" value="F:G protein-coupled receptor activity"/>
    <property type="evidence" value="ECO:0007669"/>
    <property type="project" value="TreeGrafter"/>
</dbReference>
<evidence type="ECO:0000256" key="3">
    <source>
        <dbReference type="ARBA" id="ARBA00022989"/>
    </source>
</evidence>
<evidence type="ECO:0000256" key="1">
    <source>
        <dbReference type="ARBA" id="ARBA00004141"/>
    </source>
</evidence>
<keyword evidence="2 6" id="KW-0812">Transmembrane</keyword>
<evidence type="ECO:0000256" key="6">
    <source>
        <dbReference type="SAM" id="Phobius"/>
    </source>
</evidence>
<dbReference type="GO" id="GO:0005886">
    <property type="term" value="C:plasma membrane"/>
    <property type="evidence" value="ECO:0007669"/>
    <property type="project" value="TreeGrafter"/>
</dbReference>
<feature type="transmembrane region" description="Helical" evidence="6">
    <location>
        <begin position="276"/>
        <end position="295"/>
    </location>
</feature>
<keyword evidence="3 6" id="KW-1133">Transmembrane helix</keyword>
<gene>
    <name evidence="7" type="ORF">BDN70DRAFT_895235</name>
</gene>
<evidence type="ECO:0000313" key="8">
    <source>
        <dbReference type="Proteomes" id="UP000807469"/>
    </source>
</evidence>
<keyword evidence="8" id="KW-1185">Reference proteome</keyword>
<name>A0A9P6D058_9AGAR</name>
<comment type="subcellular location">
    <subcellularLocation>
        <location evidence="1">Membrane</location>
        <topology evidence="1">Multi-pass membrane protein</topology>
    </subcellularLocation>
</comment>
<dbReference type="Proteomes" id="UP000807469">
    <property type="component" value="Unassembled WGS sequence"/>
</dbReference>
<feature type="region of interest" description="Disordered" evidence="5">
    <location>
        <begin position="321"/>
        <end position="351"/>
    </location>
</feature>
<evidence type="ECO:0000256" key="5">
    <source>
        <dbReference type="SAM" id="MobiDB-lite"/>
    </source>
</evidence>
<keyword evidence="4 6" id="KW-0472">Membrane</keyword>
<accession>A0A9P6D058</accession>
<feature type="transmembrane region" description="Helical" evidence="6">
    <location>
        <begin position="129"/>
        <end position="152"/>
    </location>
</feature>
<protein>
    <recommendedName>
        <fullName evidence="9">Glucose receptor Git3 N-terminal domain-containing protein</fullName>
    </recommendedName>
</protein>
<feature type="transmembrane region" description="Helical" evidence="6">
    <location>
        <begin position="182"/>
        <end position="206"/>
    </location>
</feature>